<keyword evidence="3" id="KW-1003">Cell membrane</keyword>
<dbReference type="GO" id="GO:0071555">
    <property type="term" value="P:cell wall organization"/>
    <property type="evidence" value="ECO:0007669"/>
    <property type="project" value="UniProtKB-KW"/>
</dbReference>
<dbReference type="NCBIfam" id="TIGR00413">
    <property type="entry name" value="rlpA"/>
    <property type="match status" value="1"/>
</dbReference>
<reference evidence="6" key="1">
    <citation type="submission" date="2024-06" db="EMBL/GenBank/DDBJ databases">
        <title>Methylostella associata gen. nov., sp. nov., a novel Ancalomicrobiaceae-affiliated facultatively methylotrophic bacteria that feed on methanotrophs of the genus Methylococcus.</title>
        <authorList>
            <person name="Saltykova V."/>
            <person name="Danilova O.V."/>
            <person name="Oshkin I.Y."/>
            <person name="Belova S.E."/>
            <person name="Pimenov N.V."/>
            <person name="Dedysh S.N."/>
        </authorList>
    </citation>
    <scope>NUCLEOTIDE SEQUENCE</scope>
    <source>
        <strain evidence="6">S20</strain>
    </source>
</reference>
<evidence type="ECO:0000259" key="5">
    <source>
        <dbReference type="Pfam" id="PF03330"/>
    </source>
</evidence>
<evidence type="ECO:0000313" key="6">
    <source>
        <dbReference type="EMBL" id="XBY46039.1"/>
    </source>
</evidence>
<dbReference type="KEGG" id="mflg:ABS361_07340"/>
<feature type="domain" description="RlpA-like protein double-psi beta-barrel" evidence="5">
    <location>
        <begin position="88"/>
        <end position="176"/>
    </location>
</feature>
<dbReference type="AlphaFoldDB" id="A0AAU7XH44"/>
<sequence length="357" mass="36513">MRHTPIEPPTASRLSLFASVSVVVLGGLVLAGCASHPEKGVRREKITQNKVITSGPIPPGGGRRQIGQPYQVGDRVYVPREDPTYDRVGVASWYGGEYHHGTLTANGEVYDRGTISAAHPTLPLPSYARVTNVENGRSIMVRVNDRGPYVGNRIIDLSERTADLLGMQGKGLGQVRVQYVGPAGLAGSDQRVLLSSLRGPGSGNVAQDRTMIAMADRSPSGPLGGGGREAPKVAPAPTMVAQAEIPSRIANERAGAAEARLPSPSFQASLASTGLFGGAQPTRAASLAPTSGARIALPPSAKAEPLPVRVANTSAESVAAGLGDAGQPLSILPPAPVGGAAQAVIPVSAPVQSAPAA</sequence>
<dbReference type="SUPFAM" id="SSF50685">
    <property type="entry name" value="Barwin-like endoglucanases"/>
    <property type="match status" value="1"/>
</dbReference>
<gene>
    <name evidence="3" type="primary">rlpA</name>
    <name evidence="6" type="ORF">ABS361_07340</name>
</gene>
<dbReference type="PANTHER" id="PTHR34183:SF1">
    <property type="entry name" value="ENDOLYTIC PEPTIDOGLYCAN TRANSGLYCOSYLASE RLPA"/>
    <property type="match status" value="1"/>
</dbReference>
<organism evidence="6">
    <name type="scientific">Methyloraptor flagellatus</name>
    <dbReference type="NCBI Taxonomy" id="3162530"/>
    <lineage>
        <taxon>Bacteria</taxon>
        <taxon>Pseudomonadati</taxon>
        <taxon>Pseudomonadota</taxon>
        <taxon>Alphaproteobacteria</taxon>
        <taxon>Hyphomicrobiales</taxon>
        <taxon>Ancalomicrobiaceae</taxon>
        <taxon>Methyloraptor</taxon>
    </lineage>
</organism>
<name>A0AAU7XH44_9HYPH</name>
<keyword evidence="1 3" id="KW-0456">Lyase</keyword>
<comment type="similarity">
    <text evidence="3 4">Belongs to the RlpA family.</text>
</comment>
<dbReference type="GO" id="GO:0000270">
    <property type="term" value="P:peptidoglycan metabolic process"/>
    <property type="evidence" value="ECO:0007669"/>
    <property type="project" value="UniProtKB-UniRule"/>
</dbReference>
<dbReference type="EC" id="4.2.2.-" evidence="3"/>
<evidence type="ECO:0000256" key="3">
    <source>
        <dbReference type="HAMAP-Rule" id="MF_02071"/>
    </source>
</evidence>
<keyword evidence="2 3" id="KW-0961">Cell wall biogenesis/degradation</keyword>
<evidence type="ECO:0000256" key="4">
    <source>
        <dbReference type="RuleBase" id="RU003495"/>
    </source>
</evidence>
<comment type="function">
    <text evidence="3">Lytic transglycosylase with a strong preference for naked glycan strands that lack stem peptides.</text>
</comment>
<dbReference type="InterPro" id="IPR009009">
    <property type="entry name" value="RlpA-like_DPBB"/>
</dbReference>
<dbReference type="HAMAP" id="MF_02071">
    <property type="entry name" value="RlpA"/>
    <property type="match status" value="1"/>
</dbReference>
<dbReference type="InterPro" id="IPR036908">
    <property type="entry name" value="RlpA-like_sf"/>
</dbReference>
<dbReference type="InterPro" id="IPR034718">
    <property type="entry name" value="RlpA"/>
</dbReference>
<accession>A0AAU7XH44</accession>
<evidence type="ECO:0000256" key="2">
    <source>
        <dbReference type="ARBA" id="ARBA00023316"/>
    </source>
</evidence>
<dbReference type="EMBL" id="CP158568">
    <property type="protein sequence ID" value="XBY46039.1"/>
    <property type="molecule type" value="Genomic_DNA"/>
</dbReference>
<dbReference type="GO" id="GO:0008932">
    <property type="term" value="F:lytic endotransglycosylase activity"/>
    <property type="evidence" value="ECO:0007669"/>
    <property type="project" value="UniProtKB-UniRule"/>
</dbReference>
<evidence type="ECO:0000256" key="1">
    <source>
        <dbReference type="ARBA" id="ARBA00023239"/>
    </source>
</evidence>
<keyword evidence="3" id="KW-0449">Lipoprotein</keyword>
<dbReference type="GO" id="GO:0009279">
    <property type="term" value="C:cell outer membrane"/>
    <property type="evidence" value="ECO:0007669"/>
    <property type="project" value="TreeGrafter"/>
</dbReference>
<protein>
    <recommendedName>
        <fullName evidence="3">Endolytic peptidoglycan transglycosylase RlpA</fullName>
        <ecNumber evidence="3">4.2.2.-</ecNumber>
    </recommendedName>
</protein>
<dbReference type="Gene3D" id="2.40.40.10">
    <property type="entry name" value="RlpA-like domain"/>
    <property type="match status" value="1"/>
</dbReference>
<dbReference type="InterPro" id="IPR012997">
    <property type="entry name" value="RplA"/>
</dbReference>
<keyword evidence="3" id="KW-0564">Palmitate</keyword>
<dbReference type="PROSITE" id="PS51257">
    <property type="entry name" value="PROKAR_LIPOPROTEIN"/>
    <property type="match status" value="1"/>
</dbReference>
<dbReference type="CDD" id="cd22268">
    <property type="entry name" value="DPBB_RlpA-like"/>
    <property type="match status" value="1"/>
</dbReference>
<dbReference type="GO" id="GO:0005886">
    <property type="term" value="C:plasma membrane"/>
    <property type="evidence" value="ECO:0007669"/>
    <property type="project" value="UniProtKB-SubCell"/>
</dbReference>
<dbReference type="PANTHER" id="PTHR34183">
    <property type="entry name" value="ENDOLYTIC PEPTIDOGLYCAN TRANSGLYCOSYLASE RLPA"/>
    <property type="match status" value="1"/>
</dbReference>
<dbReference type="Pfam" id="PF03330">
    <property type="entry name" value="DPBB_1"/>
    <property type="match status" value="1"/>
</dbReference>
<dbReference type="RefSeq" id="WP_407051136.1">
    <property type="nucleotide sequence ID" value="NZ_CP158568.1"/>
</dbReference>
<keyword evidence="3" id="KW-0472">Membrane</keyword>
<proteinExistence type="inferred from homology"/>
<comment type="subcellular location">
    <subcellularLocation>
        <location evidence="3">Cell membrane</location>
        <topology evidence="3">Lipid-anchor</topology>
    </subcellularLocation>
</comment>